<keyword evidence="1" id="KW-0472">Membrane</keyword>
<feature type="transmembrane region" description="Helical" evidence="1">
    <location>
        <begin position="174"/>
        <end position="193"/>
    </location>
</feature>
<accession>A0A8F3C8C0</accession>
<feature type="transmembrane region" description="Helical" evidence="1">
    <location>
        <begin position="133"/>
        <end position="154"/>
    </location>
</feature>
<evidence type="ECO:0000313" key="2">
    <source>
        <dbReference type="EMBL" id="QWY13587.1"/>
    </source>
</evidence>
<dbReference type="Proteomes" id="UP000693700">
    <property type="component" value="Segment"/>
</dbReference>
<reference evidence="3" key="1">
    <citation type="submission" date="2021-05" db="EMBL/GenBank/DDBJ databases">
        <authorList>
            <person name="Huang J."/>
            <person name="Zhang Y."/>
            <person name="Chen H."/>
        </authorList>
    </citation>
    <scope>NUCLEOTIDE SEQUENCE [LARGE SCALE GENOMIC DNA]</scope>
</reference>
<evidence type="ECO:0000256" key="1">
    <source>
        <dbReference type="SAM" id="Phobius"/>
    </source>
</evidence>
<evidence type="ECO:0000313" key="3">
    <source>
        <dbReference type="Proteomes" id="UP000693700"/>
    </source>
</evidence>
<keyword evidence="1" id="KW-1133">Transmembrane helix</keyword>
<proteinExistence type="predicted"/>
<keyword evidence="1" id="KW-0812">Transmembrane</keyword>
<keyword evidence="3" id="KW-1185">Reference proteome</keyword>
<name>A0A8F3C8C0_9CAUD</name>
<organism evidence="2 3">
    <name type="scientific">Vibrio phage vB_VpP_DE18</name>
    <dbReference type="NCBI Taxonomy" id="2836122"/>
    <lineage>
        <taxon>Viruses</taxon>
        <taxon>Duplodnaviria</taxon>
        <taxon>Heunggongvirae</taxon>
        <taxon>Uroviricota</taxon>
        <taxon>Caudoviricetes</taxon>
        <taxon>Autographivirales</taxon>
        <taxon>Autoscriptoviridae</taxon>
        <taxon>Maculvirus</taxon>
        <taxon>Maculvirus DE18</taxon>
        <taxon>Maculvirus KF2</taxon>
    </lineage>
</organism>
<sequence>MGKACESHWPPSGKRVKPCTRKMLYSGEGVLPHPRARFPRGGACVCAGVRALACACMGYPARARACVLLSVGKQGKATGKPCDCVGGAAVLCACLFCMHGLSSACACVRVAIRGKAGESDWKALRLRGRRGCALRLPFFVVLSAHALHLSAHGYLMAIHLLSYGIFDALCYPSAIHLLTLAIVLLSLCYPIDLRFVALASLRSVATIGNVS</sequence>
<protein>
    <submittedName>
        <fullName evidence="2">Uncharacterized protein</fullName>
    </submittedName>
</protein>
<dbReference type="EMBL" id="MZ182247">
    <property type="protein sequence ID" value="QWY13587.1"/>
    <property type="molecule type" value="Genomic_DNA"/>
</dbReference>